<evidence type="ECO:0000313" key="1">
    <source>
        <dbReference type="EMBL" id="MBX46982.1"/>
    </source>
</evidence>
<dbReference type="EMBL" id="GGEC01066498">
    <property type="protein sequence ID" value="MBX46982.1"/>
    <property type="molecule type" value="Transcribed_RNA"/>
</dbReference>
<dbReference type="AlphaFoldDB" id="A0A2P2NWX5"/>
<proteinExistence type="predicted"/>
<sequence length="27" mass="3058">MPTFPSQFTVPKLSTGYISIYKFTCAE</sequence>
<organism evidence="1">
    <name type="scientific">Rhizophora mucronata</name>
    <name type="common">Asiatic mangrove</name>
    <dbReference type="NCBI Taxonomy" id="61149"/>
    <lineage>
        <taxon>Eukaryota</taxon>
        <taxon>Viridiplantae</taxon>
        <taxon>Streptophyta</taxon>
        <taxon>Embryophyta</taxon>
        <taxon>Tracheophyta</taxon>
        <taxon>Spermatophyta</taxon>
        <taxon>Magnoliopsida</taxon>
        <taxon>eudicotyledons</taxon>
        <taxon>Gunneridae</taxon>
        <taxon>Pentapetalae</taxon>
        <taxon>rosids</taxon>
        <taxon>fabids</taxon>
        <taxon>Malpighiales</taxon>
        <taxon>Rhizophoraceae</taxon>
        <taxon>Rhizophora</taxon>
    </lineage>
</organism>
<reference evidence="1" key="1">
    <citation type="submission" date="2018-02" db="EMBL/GenBank/DDBJ databases">
        <title>Rhizophora mucronata_Transcriptome.</title>
        <authorList>
            <person name="Meera S.P."/>
            <person name="Sreeshan A."/>
            <person name="Augustine A."/>
        </authorList>
    </citation>
    <scope>NUCLEOTIDE SEQUENCE</scope>
    <source>
        <tissue evidence="1">Leaf</tissue>
    </source>
</reference>
<protein>
    <submittedName>
        <fullName evidence="1">Uncharacterized protein</fullName>
    </submittedName>
</protein>
<accession>A0A2P2NWX5</accession>
<name>A0A2P2NWX5_RHIMU</name>